<dbReference type="Pfam" id="PF00080">
    <property type="entry name" value="Sod_Cu"/>
    <property type="match status" value="1"/>
</dbReference>
<evidence type="ECO:0000313" key="3">
    <source>
        <dbReference type="EMBL" id="MBB5715972.1"/>
    </source>
</evidence>
<reference evidence="3 4" key="1">
    <citation type="submission" date="2020-08" db="EMBL/GenBank/DDBJ databases">
        <title>Genomic Encyclopedia of Type Strains, Phase IV (KMG-IV): sequencing the most valuable type-strain genomes for metagenomic binning, comparative biology and taxonomic classification.</title>
        <authorList>
            <person name="Goeker M."/>
        </authorList>
    </citation>
    <scope>NUCLEOTIDE SEQUENCE [LARGE SCALE GENOMIC DNA]</scope>
    <source>
        <strain evidence="3 4">DSM 100044</strain>
    </source>
</reference>
<dbReference type="InterPro" id="IPR001424">
    <property type="entry name" value="SOD_Cu_Zn_dom"/>
</dbReference>
<dbReference type="InterPro" id="IPR036423">
    <property type="entry name" value="SOD-like_Cu/Zn_dom_sf"/>
</dbReference>
<dbReference type="CDD" id="cd00305">
    <property type="entry name" value="Cu-Zn_Superoxide_Dismutase"/>
    <property type="match status" value="1"/>
</dbReference>
<keyword evidence="4" id="KW-1185">Reference proteome</keyword>
<sequence length="179" mass="17500">MSMPTKPFLVAGAMLAIAGCAHKEPVTGTSVEGGARAVATLATATGTPAGRATVTEVAGGLRYTIEVEGLPAGTHGAHVHTVGRCDAPDFASAGGHWNPTAAKHGSMNPAGPHEGDLPNLIIGTDGRGTLGATVAGGTLAGLLDVDGAAMMVHAGADDLMTDPSGNSGGRIACGVFRPA</sequence>
<dbReference type="GO" id="GO:0005507">
    <property type="term" value="F:copper ion binding"/>
    <property type="evidence" value="ECO:0007669"/>
    <property type="project" value="InterPro"/>
</dbReference>
<keyword evidence="3" id="KW-0560">Oxidoreductase</keyword>
<dbReference type="EMBL" id="JACIJK010000008">
    <property type="protein sequence ID" value="MBB5715972.1"/>
    <property type="molecule type" value="Genomic_DNA"/>
</dbReference>
<evidence type="ECO:0000256" key="1">
    <source>
        <dbReference type="ARBA" id="ARBA00010457"/>
    </source>
</evidence>
<proteinExistence type="inferred from homology"/>
<accession>A0A7W9EWQ6</accession>
<evidence type="ECO:0000259" key="2">
    <source>
        <dbReference type="Pfam" id="PF00080"/>
    </source>
</evidence>
<gene>
    <name evidence="3" type="ORF">FHS94_002829</name>
</gene>
<dbReference type="SUPFAM" id="SSF49329">
    <property type="entry name" value="Cu,Zn superoxide dismutase-like"/>
    <property type="match status" value="1"/>
</dbReference>
<dbReference type="GO" id="GO:0004784">
    <property type="term" value="F:superoxide dismutase activity"/>
    <property type="evidence" value="ECO:0007669"/>
    <property type="project" value="UniProtKB-EC"/>
</dbReference>
<feature type="domain" description="Superoxide dismutase copper/zinc binding" evidence="2">
    <location>
        <begin position="50"/>
        <end position="175"/>
    </location>
</feature>
<protein>
    <submittedName>
        <fullName evidence="3">Cu-Zn family superoxide dismutase</fullName>
        <ecNumber evidence="3">1.15.1.1</ecNumber>
    </submittedName>
</protein>
<dbReference type="Gene3D" id="2.60.40.200">
    <property type="entry name" value="Superoxide dismutase, copper/zinc binding domain"/>
    <property type="match status" value="1"/>
</dbReference>
<dbReference type="InterPro" id="IPR024134">
    <property type="entry name" value="SOD_Cu/Zn_/chaperone"/>
</dbReference>
<dbReference type="EC" id="1.15.1.1" evidence="3"/>
<evidence type="ECO:0000313" key="4">
    <source>
        <dbReference type="Proteomes" id="UP000546200"/>
    </source>
</evidence>
<dbReference type="Proteomes" id="UP000546200">
    <property type="component" value="Unassembled WGS sequence"/>
</dbReference>
<organism evidence="3 4">
    <name type="scientific">Sphingomonas aerophila</name>
    <dbReference type="NCBI Taxonomy" id="1344948"/>
    <lineage>
        <taxon>Bacteria</taxon>
        <taxon>Pseudomonadati</taxon>
        <taxon>Pseudomonadota</taxon>
        <taxon>Alphaproteobacteria</taxon>
        <taxon>Sphingomonadales</taxon>
        <taxon>Sphingomonadaceae</taxon>
        <taxon>Sphingomonas</taxon>
    </lineage>
</organism>
<dbReference type="AlphaFoldDB" id="A0A7W9EWQ6"/>
<comment type="caution">
    <text evidence="3">The sequence shown here is derived from an EMBL/GenBank/DDBJ whole genome shotgun (WGS) entry which is preliminary data.</text>
</comment>
<comment type="similarity">
    <text evidence="1">Belongs to the Cu-Zn superoxide dismutase family.</text>
</comment>
<name>A0A7W9EWQ6_9SPHN</name>
<dbReference type="PROSITE" id="PS51257">
    <property type="entry name" value="PROKAR_LIPOPROTEIN"/>
    <property type="match status" value="1"/>
</dbReference>
<dbReference type="PANTHER" id="PTHR10003">
    <property type="entry name" value="SUPEROXIDE DISMUTASE CU-ZN -RELATED"/>
    <property type="match status" value="1"/>
</dbReference>